<dbReference type="Proteomes" id="UP000018850">
    <property type="component" value="Unassembled WGS sequence"/>
</dbReference>
<sequence length="101" mass="12147">MWHNQRMSNYKIKLGLKIFAGMAFCVFIFVLFHKKKLGDEQWEDPLVKKEQVEAIIVKIYSGARTNPRFHYKYEFKNNSYTNSTNFPKDLWNHSNDSLFTY</sequence>
<evidence type="ECO:0000313" key="2">
    <source>
        <dbReference type="EMBL" id="ETN94935.1"/>
    </source>
</evidence>
<comment type="caution">
    <text evidence="2">The sequence shown here is derived from an EMBL/GenBank/DDBJ whole genome shotgun (WGS) entry which is preliminary data.</text>
</comment>
<dbReference type="AlphaFoldDB" id="W2UL87"/>
<dbReference type="eggNOG" id="ENOG503495U">
    <property type="taxonomic scope" value="Bacteria"/>
</dbReference>
<evidence type="ECO:0000313" key="3">
    <source>
        <dbReference type="Proteomes" id="UP000018850"/>
    </source>
</evidence>
<name>W2UL87_9FLAO</name>
<gene>
    <name evidence="2" type="ORF">P278_20930</name>
</gene>
<protein>
    <submittedName>
        <fullName evidence="2">Uncharacterized protein</fullName>
    </submittedName>
</protein>
<dbReference type="EMBL" id="AYXY01000022">
    <property type="protein sequence ID" value="ETN94935.1"/>
    <property type="molecule type" value="Genomic_DNA"/>
</dbReference>
<keyword evidence="1" id="KW-0812">Transmembrane</keyword>
<feature type="transmembrane region" description="Helical" evidence="1">
    <location>
        <begin position="12"/>
        <end position="32"/>
    </location>
</feature>
<keyword evidence="3" id="KW-1185">Reference proteome</keyword>
<organism evidence="2 3">
    <name type="scientific">Zhouia amylolytica AD3</name>
    <dbReference type="NCBI Taxonomy" id="1286632"/>
    <lineage>
        <taxon>Bacteria</taxon>
        <taxon>Pseudomonadati</taxon>
        <taxon>Bacteroidota</taxon>
        <taxon>Flavobacteriia</taxon>
        <taxon>Flavobacteriales</taxon>
        <taxon>Flavobacteriaceae</taxon>
        <taxon>Zhouia</taxon>
    </lineage>
</organism>
<keyword evidence="1" id="KW-0472">Membrane</keyword>
<proteinExistence type="predicted"/>
<reference evidence="3" key="1">
    <citation type="submission" date="2013-11" db="EMBL/GenBank/DDBJ databases">
        <title>Draft genome sequence from a member of Zhouia, isolated tidal flat.</title>
        <authorList>
            <person name="Jin H."/>
            <person name="Jeon C.O."/>
        </authorList>
    </citation>
    <scope>NUCLEOTIDE SEQUENCE [LARGE SCALE GENOMIC DNA]</scope>
    <source>
        <strain evidence="3">AD3</strain>
    </source>
</reference>
<reference evidence="2 3" key="2">
    <citation type="journal article" date="2016" name="Genome Announc.">
        <title>Draft Genome Sequence of Zhouia amylolytica AD3, Isolated from Tidal Flat Sediment.</title>
        <authorList>
            <person name="Jia B."/>
            <person name="Jin H.M."/>
            <person name="Lee H.J."/>
            <person name="Jeon C.O."/>
        </authorList>
    </citation>
    <scope>NUCLEOTIDE SEQUENCE [LARGE SCALE GENOMIC DNA]</scope>
    <source>
        <strain evidence="2 3">AD3</strain>
    </source>
</reference>
<accession>W2UL87</accession>
<evidence type="ECO:0000256" key="1">
    <source>
        <dbReference type="SAM" id="Phobius"/>
    </source>
</evidence>
<keyword evidence="1" id="KW-1133">Transmembrane helix</keyword>